<evidence type="ECO:0000256" key="1">
    <source>
        <dbReference type="SAM" id="Phobius"/>
    </source>
</evidence>
<protein>
    <submittedName>
        <fullName evidence="2">Uncharacterized protein</fullName>
    </submittedName>
</protein>
<feature type="transmembrane region" description="Helical" evidence="1">
    <location>
        <begin position="6"/>
        <end position="30"/>
    </location>
</feature>
<reference evidence="2" key="1">
    <citation type="submission" date="2018-05" db="EMBL/GenBank/DDBJ databases">
        <authorList>
            <person name="Lanie J.A."/>
            <person name="Ng W.-L."/>
            <person name="Kazmierczak K.M."/>
            <person name="Andrzejewski T.M."/>
            <person name="Davidsen T.M."/>
            <person name="Wayne K.J."/>
            <person name="Tettelin H."/>
            <person name="Glass J.I."/>
            <person name="Rusch D."/>
            <person name="Podicherti R."/>
            <person name="Tsui H.-C.T."/>
            <person name="Winkler M.E."/>
        </authorList>
    </citation>
    <scope>NUCLEOTIDE SEQUENCE</scope>
</reference>
<organism evidence="2">
    <name type="scientific">marine metagenome</name>
    <dbReference type="NCBI Taxonomy" id="408172"/>
    <lineage>
        <taxon>unclassified sequences</taxon>
        <taxon>metagenomes</taxon>
        <taxon>ecological metagenomes</taxon>
    </lineage>
</organism>
<proteinExistence type="predicted"/>
<keyword evidence="1" id="KW-0812">Transmembrane</keyword>
<keyword evidence="1" id="KW-1133">Transmembrane helix</keyword>
<gene>
    <name evidence="2" type="ORF">METZ01_LOCUS101724</name>
</gene>
<name>A0A381W8J3_9ZZZZ</name>
<keyword evidence="1" id="KW-0472">Membrane</keyword>
<dbReference type="AlphaFoldDB" id="A0A381W8J3"/>
<accession>A0A381W8J3</accession>
<evidence type="ECO:0000313" key="2">
    <source>
        <dbReference type="EMBL" id="SVA48870.1"/>
    </source>
</evidence>
<dbReference type="EMBL" id="UINC01011038">
    <property type="protein sequence ID" value="SVA48870.1"/>
    <property type="molecule type" value="Genomic_DNA"/>
</dbReference>
<sequence length="47" mass="5017">MLLEAIKMIGAGVGFFMLMMVFGLLMGMALTRSLPSKAKWDAAAPKA</sequence>